<dbReference type="InterPro" id="IPR036028">
    <property type="entry name" value="SH3-like_dom_sf"/>
</dbReference>
<proteinExistence type="predicted"/>
<dbReference type="PROSITE" id="PS50002">
    <property type="entry name" value="SH3"/>
    <property type="match status" value="1"/>
</dbReference>
<feature type="non-terminal residue" evidence="4">
    <location>
        <position position="68"/>
    </location>
</feature>
<feature type="domain" description="SH3" evidence="3">
    <location>
        <begin position="1"/>
        <end position="51"/>
    </location>
</feature>
<dbReference type="PANTHER" id="PTHR45929">
    <property type="entry name" value="JAK PATHWAY SIGNAL TRANSDUCTION ADAPTOR MOLECULE"/>
    <property type="match status" value="1"/>
</dbReference>
<dbReference type="SUPFAM" id="SSF50044">
    <property type="entry name" value="SH3-domain"/>
    <property type="match status" value="1"/>
</dbReference>
<evidence type="ECO:0000256" key="2">
    <source>
        <dbReference type="PROSITE-ProRule" id="PRU00192"/>
    </source>
</evidence>
<protein>
    <recommendedName>
        <fullName evidence="3">SH3 domain-containing protein</fullName>
    </recommendedName>
</protein>
<dbReference type="EMBL" id="JAMKFB020000001">
    <property type="protein sequence ID" value="KAL0203787.1"/>
    <property type="molecule type" value="Genomic_DNA"/>
</dbReference>
<accession>A0ABD0S182</accession>
<feature type="non-terminal residue" evidence="4">
    <location>
        <position position="1"/>
    </location>
</feature>
<dbReference type="Proteomes" id="UP001529510">
    <property type="component" value="Unassembled WGS sequence"/>
</dbReference>
<dbReference type="Gene3D" id="2.30.30.40">
    <property type="entry name" value="SH3 Domains"/>
    <property type="match status" value="1"/>
</dbReference>
<name>A0ABD0S182_CIRMR</name>
<evidence type="ECO:0000313" key="4">
    <source>
        <dbReference type="EMBL" id="KAL0203787.1"/>
    </source>
</evidence>
<organism evidence="4 5">
    <name type="scientific">Cirrhinus mrigala</name>
    <name type="common">Mrigala</name>
    <dbReference type="NCBI Taxonomy" id="683832"/>
    <lineage>
        <taxon>Eukaryota</taxon>
        <taxon>Metazoa</taxon>
        <taxon>Chordata</taxon>
        <taxon>Craniata</taxon>
        <taxon>Vertebrata</taxon>
        <taxon>Euteleostomi</taxon>
        <taxon>Actinopterygii</taxon>
        <taxon>Neopterygii</taxon>
        <taxon>Teleostei</taxon>
        <taxon>Ostariophysi</taxon>
        <taxon>Cypriniformes</taxon>
        <taxon>Cyprinidae</taxon>
        <taxon>Labeoninae</taxon>
        <taxon>Labeonini</taxon>
        <taxon>Cirrhinus</taxon>
    </lineage>
</organism>
<keyword evidence="5" id="KW-1185">Reference proteome</keyword>
<evidence type="ECO:0000256" key="1">
    <source>
        <dbReference type="ARBA" id="ARBA00022443"/>
    </source>
</evidence>
<dbReference type="SMART" id="SM00326">
    <property type="entry name" value="SH3"/>
    <property type="match status" value="1"/>
</dbReference>
<comment type="caution">
    <text evidence="4">The sequence shown here is derived from an EMBL/GenBank/DDBJ whole genome shotgun (WGS) entry which is preliminary data.</text>
</comment>
<keyword evidence="1 2" id="KW-0728">SH3 domain</keyword>
<evidence type="ECO:0000313" key="5">
    <source>
        <dbReference type="Proteomes" id="UP001529510"/>
    </source>
</evidence>
<dbReference type="InterPro" id="IPR001452">
    <property type="entry name" value="SH3_domain"/>
</dbReference>
<dbReference type="PANTHER" id="PTHR45929:SF2">
    <property type="entry name" value="SIGNAL TRANSDUCING ADAPTER MOLECULE 1"/>
    <property type="match status" value="1"/>
</dbReference>
<evidence type="ECO:0000259" key="3">
    <source>
        <dbReference type="PROSITE" id="PS50002"/>
    </source>
</evidence>
<sequence>FDFEGEQSDELSFSEGDVIQLKEYVGDEWARGEVNGHGGIFPLNFVEVVEDLPPAPVQKSVPNKVALP</sequence>
<dbReference type="Pfam" id="PF00018">
    <property type="entry name" value="SH3_1"/>
    <property type="match status" value="1"/>
</dbReference>
<dbReference type="AlphaFoldDB" id="A0ABD0S182"/>
<gene>
    <name evidence="4" type="ORF">M9458_001805</name>
</gene>
<dbReference type="InterPro" id="IPR050670">
    <property type="entry name" value="STAM"/>
</dbReference>
<reference evidence="4 5" key="1">
    <citation type="submission" date="2024-05" db="EMBL/GenBank/DDBJ databases">
        <title>Genome sequencing and assembly of Indian major carp, Cirrhinus mrigala (Hamilton, 1822).</title>
        <authorList>
            <person name="Mohindra V."/>
            <person name="Chowdhury L.M."/>
            <person name="Lal K."/>
            <person name="Jena J.K."/>
        </authorList>
    </citation>
    <scope>NUCLEOTIDE SEQUENCE [LARGE SCALE GENOMIC DNA]</scope>
    <source>
        <strain evidence="4">CM1030</strain>
        <tissue evidence="4">Blood</tissue>
    </source>
</reference>